<dbReference type="SMART" id="SM00661">
    <property type="entry name" value="RPOL9"/>
    <property type="match status" value="1"/>
</dbReference>
<evidence type="ECO:0000259" key="6">
    <source>
        <dbReference type="SMART" id="SM00440"/>
    </source>
</evidence>
<dbReference type="GO" id="GO:0001193">
    <property type="term" value="P:maintenance of transcriptional fidelity during transcription elongation by RNA polymerase II"/>
    <property type="evidence" value="ECO:0007669"/>
    <property type="project" value="TreeGrafter"/>
</dbReference>
<dbReference type="GO" id="GO:0005730">
    <property type="term" value="C:nucleolus"/>
    <property type="evidence" value="ECO:0007669"/>
    <property type="project" value="UniProtKB-SubCell"/>
</dbReference>
<protein>
    <recommendedName>
        <fullName evidence="9">DNA-directed RNA polymerase subunit</fullName>
    </recommendedName>
</protein>
<keyword evidence="5" id="KW-0539">Nucleus</keyword>
<dbReference type="GO" id="GO:0003899">
    <property type="term" value="F:DNA-directed RNA polymerase activity"/>
    <property type="evidence" value="ECO:0007669"/>
    <property type="project" value="InterPro"/>
</dbReference>
<keyword evidence="3" id="KW-0863">Zinc-finger</keyword>
<accession>A0A6B2LSC3</accession>
<evidence type="ECO:0000256" key="4">
    <source>
        <dbReference type="ARBA" id="ARBA00022833"/>
    </source>
</evidence>
<dbReference type="AlphaFoldDB" id="A0A6B2LSC3"/>
<dbReference type="SMART" id="SM00440">
    <property type="entry name" value="ZnF_C2C2"/>
    <property type="match status" value="1"/>
</dbReference>
<comment type="subcellular location">
    <subcellularLocation>
        <location evidence="1">Nucleus</location>
        <location evidence="1">Nucleolus</location>
    </subcellularLocation>
</comment>
<reference evidence="8" key="1">
    <citation type="journal article" date="2020" name="J. Eukaryot. Microbiol.">
        <title>De novo Sequencing, Assembly and Annotation of the Transcriptome for the Free-Living Testate Amoeba Arcella intermedia.</title>
        <authorList>
            <person name="Ribeiro G.M."/>
            <person name="Porfirio-Sousa A.L."/>
            <person name="Maurer-Alcala X.X."/>
            <person name="Katz L.A."/>
            <person name="Lahr D.J.G."/>
        </authorList>
    </citation>
    <scope>NUCLEOTIDE SEQUENCE</scope>
</reference>
<organism evidence="8">
    <name type="scientific">Arcella intermedia</name>
    <dbReference type="NCBI Taxonomy" id="1963864"/>
    <lineage>
        <taxon>Eukaryota</taxon>
        <taxon>Amoebozoa</taxon>
        <taxon>Tubulinea</taxon>
        <taxon>Elardia</taxon>
        <taxon>Arcellinida</taxon>
        <taxon>Sphaerothecina</taxon>
        <taxon>Arcellidae</taxon>
        <taxon>Arcella</taxon>
    </lineage>
</organism>
<evidence type="ECO:0008006" key="9">
    <source>
        <dbReference type="Google" id="ProtNLM"/>
    </source>
</evidence>
<dbReference type="PANTHER" id="PTHR11239:SF1">
    <property type="entry name" value="DNA-DIRECTED RNA POLYMERASE II SUBUNIT RPB9"/>
    <property type="match status" value="1"/>
</dbReference>
<dbReference type="Gene3D" id="2.20.25.10">
    <property type="match status" value="2"/>
</dbReference>
<dbReference type="GO" id="GO:0008270">
    <property type="term" value="F:zinc ion binding"/>
    <property type="evidence" value="ECO:0007669"/>
    <property type="project" value="UniProtKB-KW"/>
</dbReference>
<dbReference type="InterPro" id="IPR012164">
    <property type="entry name" value="Rpa12/Rpb9/Rpc10/TFS"/>
</dbReference>
<keyword evidence="2" id="KW-0479">Metal-binding</keyword>
<dbReference type="GO" id="GO:0005665">
    <property type="term" value="C:RNA polymerase II, core complex"/>
    <property type="evidence" value="ECO:0007669"/>
    <property type="project" value="TreeGrafter"/>
</dbReference>
<name>A0A6B2LSC3_9EUKA</name>
<proteinExistence type="predicted"/>
<dbReference type="InterPro" id="IPR001529">
    <property type="entry name" value="Zn_ribbon_RPB9"/>
</dbReference>
<evidence type="ECO:0000313" key="8">
    <source>
        <dbReference type="EMBL" id="NDV40129.1"/>
    </source>
</evidence>
<keyword evidence="4" id="KW-0862">Zinc</keyword>
<dbReference type="GO" id="GO:0006367">
    <property type="term" value="P:transcription initiation at RNA polymerase II promoter"/>
    <property type="evidence" value="ECO:0007669"/>
    <property type="project" value="TreeGrafter"/>
</dbReference>
<dbReference type="EMBL" id="GIBP01011160">
    <property type="protein sequence ID" value="NDV40129.1"/>
    <property type="molecule type" value="Transcribed_RNA"/>
</dbReference>
<evidence type="ECO:0000259" key="7">
    <source>
        <dbReference type="SMART" id="SM00661"/>
    </source>
</evidence>
<feature type="domain" description="TFIIS-type" evidence="6">
    <location>
        <begin position="71"/>
        <end position="109"/>
    </location>
</feature>
<feature type="domain" description="DNA-directed RNA polymerase II subunit RPB9-like zinc ribbon" evidence="7">
    <location>
        <begin position="2"/>
        <end position="55"/>
    </location>
</feature>
<dbReference type="PANTHER" id="PTHR11239">
    <property type="entry name" value="DNA-DIRECTED RNA POLYMERASE"/>
    <property type="match status" value="1"/>
</dbReference>
<evidence type="ECO:0000256" key="5">
    <source>
        <dbReference type="ARBA" id="ARBA00023242"/>
    </source>
</evidence>
<evidence type="ECO:0000256" key="2">
    <source>
        <dbReference type="ARBA" id="ARBA00022723"/>
    </source>
</evidence>
<sequence length="110" mass="13068">MEFCRQCNHMLYPVENKNERRLDMMCKNCEFTETAKNNCVYVHHITEKEEEKSISWKDVHFDLTLPRTFNAKCTRCDYTEAVYKQVKYSDSVSLFCVCANPGCGHHWKET</sequence>
<evidence type="ECO:0000256" key="1">
    <source>
        <dbReference type="ARBA" id="ARBA00004604"/>
    </source>
</evidence>
<evidence type="ECO:0000256" key="3">
    <source>
        <dbReference type="ARBA" id="ARBA00022771"/>
    </source>
</evidence>
<dbReference type="GO" id="GO:0003676">
    <property type="term" value="F:nucleic acid binding"/>
    <property type="evidence" value="ECO:0007669"/>
    <property type="project" value="InterPro"/>
</dbReference>
<dbReference type="GO" id="GO:0006283">
    <property type="term" value="P:transcription-coupled nucleotide-excision repair"/>
    <property type="evidence" value="ECO:0007669"/>
    <property type="project" value="TreeGrafter"/>
</dbReference>
<dbReference type="InterPro" id="IPR001222">
    <property type="entry name" value="Znf_TFIIS"/>
</dbReference>
<dbReference type="SUPFAM" id="SSF57783">
    <property type="entry name" value="Zinc beta-ribbon"/>
    <property type="match status" value="2"/>
</dbReference>